<accession>A0AA86VEL9</accession>
<proteinExistence type="predicted"/>
<dbReference type="Gramene" id="rna-AYBTSS11_LOCUS17445">
    <property type="protein sequence ID" value="CAJ1957886.1"/>
    <property type="gene ID" value="gene-AYBTSS11_LOCUS17445"/>
</dbReference>
<protein>
    <submittedName>
        <fullName evidence="1">Uncharacterized protein</fullName>
    </submittedName>
</protein>
<reference evidence="1" key="1">
    <citation type="submission" date="2023-10" db="EMBL/GenBank/DDBJ databases">
        <authorList>
            <person name="Domelevo Entfellner J.-B."/>
        </authorList>
    </citation>
    <scope>NUCLEOTIDE SEQUENCE</scope>
</reference>
<dbReference type="EMBL" id="OY731402">
    <property type="protein sequence ID" value="CAJ1957886.1"/>
    <property type="molecule type" value="Genomic_DNA"/>
</dbReference>
<sequence>MREWDVELLFPQRVLGVLQHLRVCHVAYDTETVTYGPLVMILLLWRVRWLPLWAKMSSEWNYSVTTMNIDDAIVIVVASDRHGKCER</sequence>
<evidence type="ECO:0000313" key="1">
    <source>
        <dbReference type="EMBL" id="CAJ1957886.1"/>
    </source>
</evidence>
<organism evidence="1 2">
    <name type="scientific">Sphenostylis stenocarpa</name>
    <dbReference type="NCBI Taxonomy" id="92480"/>
    <lineage>
        <taxon>Eukaryota</taxon>
        <taxon>Viridiplantae</taxon>
        <taxon>Streptophyta</taxon>
        <taxon>Embryophyta</taxon>
        <taxon>Tracheophyta</taxon>
        <taxon>Spermatophyta</taxon>
        <taxon>Magnoliopsida</taxon>
        <taxon>eudicotyledons</taxon>
        <taxon>Gunneridae</taxon>
        <taxon>Pentapetalae</taxon>
        <taxon>rosids</taxon>
        <taxon>fabids</taxon>
        <taxon>Fabales</taxon>
        <taxon>Fabaceae</taxon>
        <taxon>Papilionoideae</taxon>
        <taxon>50 kb inversion clade</taxon>
        <taxon>NPAAA clade</taxon>
        <taxon>indigoferoid/millettioid clade</taxon>
        <taxon>Phaseoleae</taxon>
        <taxon>Sphenostylis</taxon>
    </lineage>
</organism>
<dbReference type="AlphaFoldDB" id="A0AA86VEL9"/>
<gene>
    <name evidence="1" type="ORF">AYBTSS11_LOCUS17445</name>
</gene>
<keyword evidence="2" id="KW-1185">Reference proteome</keyword>
<dbReference type="Proteomes" id="UP001189624">
    <property type="component" value="Chromosome 5"/>
</dbReference>
<name>A0AA86VEL9_9FABA</name>
<evidence type="ECO:0000313" key="2">
    <source>
        <dbReference type="Proteomes" id="UP001189624"/>
    </source>
</evidence>